<name>A0A2L1GMB7_9BACT</name>
<organism evidence="1 2">
    <name type="scientific">Desulfobulbus oralis</name>
    <dbReference type="NCBI Taxonomy" id="1986146"/>
    <lineage>
        <taxon>Bacteria</taxon>
        <taxon>Pseudomonadati</taxon>
        <taxon>Thermodesulfobacteriota</taxon>
        <taxon>Desulfobulbia</taxon>
        <taxon>Desulfobulbales</taxon>
        <taxon>Desulfobulbaceae</taxon>
        <taxon>Desulfobulbus</taxon>
    </lineage>
</organism>
<proteinExistence type="predicted"/>
<keyword evidence="2" id="KW-1185">Reference proteome</keyword>
<dbReference type="KEGG" id="deo:CAY53_04455"/>
<dbReference type="Proteomes" id="UP000239867">
    <property type="component" value="Chromosome"/>
</dbReference>
<dbReference type="AlphaFoldDB" id="A0A2L1GMB7"/>
<gene>
    <name evidence="1" type="ORF">CAY53_04455</name>
</gene>
<accession>A0A2L1GMB7</accession>
<reference evidence="1 2" key="1">
    <citation type="journal article" date="2018" name="MBio">
        <title>Insights into the evolution of host association through the isolation and characterization of a novel human periodontal pathobiont, Desulfobulbus oralis.</title>
        <authorList>
            <person name="Cross K.L."/>
            <person name="Chirania P."/>
            <person name="Xiong W."/>
            <person name="Beall C.J."/>
            <person name="Elkins J.G."/>
            <person name="Giannone R.J."/>
            <person name="Griffen A.L."/>
            <person name="Guss A.M."/>
            <person name="Hettich R.L."/>
            <person name="Joshi S.S."/>
            <person name="Mokrzan E.M."/>
            <person name="Martin R.K."/>
            <person name="Zhulin I.B."/>
            <person name="Leys E.J."/>
            <person name="Podar M."/>
        </authorList>
    </citation>
    <scope>NUCLEOTIDE SEQUENCE [LARGE SCALE GENOMIC DNA]</scope>
    <source>
        <strain evidence="1 2">ORNL</strain>
    </source>
</reference>
<dbReference type="EMBL" id="CP021255">
    <property type="protein sequence ID" value="AVD70825.1"/>
    <property type="molecule type" value="Genomic_DNA"/>
</dbReference>
<protein>
    <submittedName>
        <fullName evidence="1">Uncharacterized protein</fullName>
    </submittedName>
</protein>
<evidence type="ECO:0000313" key="1">
    <source>
        <dbReference type="EMBL" id="AVD70825.1"/>
    </source>
</evidence>
<sequence>MKNVCIQPTTPGALASAFFRQGNAALHGQRQIPCRPGAARAGGSYGLCREYSKDRAGMPAGKEASI</sequence>
<evidence type="ECO:0000313" key="2">
    <source>
        <dbReference type="Proteomes" id="UP000239867"/>
    </source>
</evidence>